<dbReference type="InterPro" id="IPR011032">
    <property type="entry name" value="GroES-like_sf"/>
</dbReference>
<organism evidence="2 3">
    <name type="scientific">Coniosporium apollinis</name>
    <dbReference type="NCBI Taxonomy" id="61459"/>
    <lineage>
        <taxon>Eukaryota</taxon>
        <taxon>Fungi</taxon>
        <taxon>Dikarya</taxon>
        <taxon>Ascomycota</taxon>
        <taxon>Pezizomycotina</taxon>
        <taxon>Dothideomycetes</taxon>
        <taxon>Dothideomycetes incertae sedis</taxon>
        <taxon>Coniosporium</taxon>
    </lineage>
</organism>
<name>A0ABQ9NGC0_9PEZI</name>
<dbReference type="Pfam" id="PF08240">
    <property type="entry name" value="ADH_N"/>
    <property type="match status" value="1"/>
</dbReference>
<reference evidence="2" key="1">
    <citation type="submission" date="2022-10" db="EMBL/GenBank/DDBJ databases">
        <title>Culturing micro-colonial fungi from biological soil crusts in the Mojave desert and describing Neophaeococcomyces mojavensis, and introducing the new genera and species Taxawa tesnikishii.</title>
        <authorList>
            <person name="Kurbessoian T."/>
            <person name="Stajich J.E."/>
        </authorList>
    </citation>
    <scope>NUCLEOTIDE SEQUENCE</scope>
    <source>
        <strain evidence="2">TK_1</strain>
    </source>
</reference>
<protein>
    <recommendedName>
        <fullName evidence="1">Alcohol dehydrogenase-like N-terminal domain-containing protein</fullName>
    </recommendedName>
</protein>
<comment type="caution">
    <text evidence="2">The sequence shown here is derived from an EMBL/GenBank/DDBJ whole genome shotgun (WGS) entry which is preliminary data.</text>
</comment>
<evidence type="ECO:0000313" key="3">
    <source>
        <dbReference type="Proteomes" id="UP001172684"/>
    </source>
</evidence>
<dbReference type="SUPFAM" id="SSF50129">
    <property type="entry name" value="GroES-like"/>
    <property type="match status" value="1"/>
</dbReference>
<evidence type="ECO:0000259" key="1">
    <source>
        <dbReference type="Pfam" id="PF08240"/>
    </source>
</evidence>
<dbReference type="InterPro" id="IPR013154">
    <property type="entry name" value="ADH-like_N"/>
</dbReference>
<dbReference type="EMBL" id="JAPDRL010000126">
    <property type="protein sequence ID" value="KAJ9656424.1"/>
    <property type="molecule type" value="Genomic_DNA"/>
</dbReference>
<dbReference type="Proteomes" id="UP001172684">
    <property type="component" value="Unassembled WGS sequence"/>
</dbReference>
<keyword evidence="3" id="KW-1185">Reference proteome</keyword>
<feature type="domain" description="Alcohol dehydrogenase-like N-terminal" evidence="1">
    <location>
        <begin position="28"/>
        <end position="81"/>
    </location>
</feature>
<gene>
    <name evidence="2" type="ORF">H2201_008544</name>
</gene>
<sequence>MLSFTVFKGSKDGSIQKSSTTRPDLKGDQIFLRITASGLYSTDLYCRNVDIALGYEGCGVVKSVGLAIKHLKPGYDIVVFSGTDSKKREAIKLGTNHFYATKGVSEINSEKKINHLLVTSSFQID</sequence>
<accession>A0ABQ9NGC0</accession>
<dbReference type="Gene3D" id="3.90.180.10">
    <property type="entry name" value="Medium-chain alcohol dehydrogenases, catalytic domain"/>
    <property type="match status" value="1"/>
</dbReference>
<proteinExistence type="predicted"/>
<evidence type="ECO:0000313" key="2">
    <source>
        <dbReference type="EMBL" id="KAJ9656424.1"/>
    </source>
</evidence>